<comment type="caution">
    <text evidence="6">The sequence shown here is derived from an EMBL/GenBank/DDBJ whole genome shotgun (WGS) entry which is preliminary data.</text>
</comment>
<sequence length="744" mass="83762">MKTLFCYCHVGGELIVNSEGSVSYKGGTVDGLVIDQDTTYDSFITAVCEQLNITPTGRIFQYSVKYDKSRLMPLKNQNAINNLLNFNDDVGHVYVTEAKEVANVAVASARCSSQNESTADQCVQAEHAVETVDQCVEAEHESETMFLTDGSACSPRLALSSKEWDEEIMGAGQKFDSAEAFRMALCKYAFAKRFNYKFVRNHHTQMSVVCAVDGCCWKLTAYSSGKGSSSLTIRKFVDSHNHPKQDESNFKSTMKPKFILELVGEKITSSPNYLPREICKDIESAFDVKLSYQQSWRTKEKARLAIFGKTEDSYKLVPHLCQRLINVMPGTVATWTAVDSRFRQLFVSYNCSIRGFLHACRPLLFVDDFELSKPSRGVLLSVSALDANDNAFPLAYGVINSDDNPDCVWFFERLKSIIGDCDVLIITDRKQSLLSGLNQVFGSENNSYCFRSIKADFSKFFRQFHLGTNGDNTALTLLDDIAFARLDETYDKALKTMRKFNKDMYDWVLANNPELWANSLIKKKRWDKMNSDLTEPFNSWVLKNCQVPVLEFIKAHGDVLAELLVSRQRDVASWKSPVGDKIEQKINENLRKSEGLLATQLSEFVYEFTFQSSTGFVDLSSRACTCLEWQMTGIPCQHACRVLEGANLDVYSYVEKCYYKETQEAIYAELMSILPVDDMALGEVPDSECGAPFDLLPPAPITKRTGRPKLKPVSPHVTGKRPLCCSLCNESGHNRATCKKRKNT</sequence>
<dbReference type="InterPro" id="IPR006564">
    <property type="entry name" value="Znf_PMZ"/>
</dbReference>
<dbReference type="InterPro" id="IPR018289">
    <property type="entry name" value="MULE_transposase_dom"/>
</dbReference>
<name>A0AAN8ZIW6_9MAGN</name>
<keyword evidence="3" id="KW-0862">Zinc</keyword>
<evidence type="ECO:0000313" key="6">
    <source>
        <dbReference type="EMBL" id="KAK6942929.1"/>
    </source>
</evidence>
<dbReference type="PANTHER" id="PTHR31973:SF157">
    <property type="entry name" value="SWIM-TYPE DOMAIN-CONTAINING PROTEIN"/>
    <property type="match status" value="1"/>
</dbReference>
<gene>
    <name evidence="6" type="ORF">RJ641_028306</name>
</gene>
<evidence type="ECO:0000256" key="1">
    <source>
        <dbReference type="ARBA" id="ARBA00022723"/>
    </source>
</evidence>
<protein>
    <submittedName>
        <fullName evidence="6">MULE transposase domain</fullName>
    </submittedName>
</protein>
<dbReference type="PROSITE" id="PS50966">
    <property type="entry name" value="ZF_SWIM"/>
    <property type="match status" value="1"/>
</dbReference>
<dbReference type="Pfam" id="PF04434">
    <property type="entry name" value="SWIM"/>
    <property type="match status" value="1"/>
</dbReference>
<dbReference type="Proteomes" id="UP001370490">
    <property type="component" value="Unassembled WGS sequence"/>
</dbReference>
<feature type="domain" description="SWIM-type" evidence="5">
    <location>
        <begin position="606"/>
        <end position="647"/>
    </location>
</feature>
<evidence type="ECO:0000256" key="4">
    <source>
        <dbReference type="PROSITE-ProRule" id="PRU00325"/>
    </source>
</evidence>
<evidence type="ECO:0000256" key="3">
    <source>
        <dbReference type="ARBA" id="ARBA00022833"/>
    </source>
</evidence>
<keyword evidence="7" id="KW-1185">Reference proteome</keyword>
<dbReference type="SMART" id="SM00575">
    <property type="entry name" value="ZnF_PMZ"/>
    <property type="match status" value="1"/>
</dbReference>
<organism evidence="6 7">
    <name type="scientific">Dillenia turbinata</name>
    <dbReference type="NCBI Taxonomy" id="194707"/>
    <lineage>
        <taxon>Eukaryota</taxon>
        <taxon>Viridiplantae</taxon>
        <taxon>Streptophyta</taxon>
        <taxon>Embryophyta</taxon>
        <taxon>Tracheophyta</taxon>
        <taxon>Spermatophyta</taxon>
        <taxon>Magnoliopsida</taxon>
        <taxon>eudicotyledons</taxon>
        <taxon>Gunneridae</taxon>
        <taxon>Pentapetalae</taxon>
        <taxon>Dilleniales</taxon>
        <taxon>Dilleniaceae</taxon>
        <taxon>Dillenia</taxon>
    </lineage>
</organism>
<dbReference type="InterPro" id="IPR004332">
    <property type="entry name" value="Transposase_MuDR"/>
</dbReference>
<reference evidence="6 7" key="1">
    <citation type="submission" date="2023-12" db="EMBL/GenBank/DDBJ databases">
        <title>A high-quality genome assembly for Dillenia turbinata (Dilleniales).</title>
        <authorList>
            <person name="Chanderbali A."/>
        </authorList>
    </citation>
    <scope>NUCLEOTIDE SEQUENCE [LARGE SCALE GENOMIC DNA]</scope>
    <source>
        <strain evidence="6">LSX21</strain>
        <tissue evidence="6">Leaf</tissue>
    </source>
</reference>
<evidence type="ECO:0000259" key="5">
    <source>
        <dbReference type="PROSITE" id="PS50966"/>
    </source>
</evidence>
<keyword evidence="1" id="KW-0479">Metal-binding</keyword>
<accession>A0AAN8ZIW6</accession>
<dbReference type="AlphaFoldDB" id="A0AAN8ZIW6"/>
<dbReference type="EMBL" id="JBAMMX010000004">
    <property type="protein sequence ID" value="KAK6942929.1"/>
    <property type="molecule type" value="Genomic_DNA"/>
</dbReference>
<dbReference type="InterPro" id="IPR007527">
    <property type="entry name" value="Znf_SWIM"/>
</dbReference>
<evidence type="ECO:0000313" key="7">
    <source>
        <dbReference type="Proteomes" id="UP001370490"/>
    </source>
</evidence>
<proteinExistence type="predicted"/>
<dbReference type="PANTHER" id="PTHR31973">
    <property type="entry name" value="POLYPROTEIN, PUTATIVE-RELATED"/>
    <property type="match status" value="1"/>
</dbReference>
<dbReference type="Pfam" id="PF03108">
    <property type="entry name" value="DBD_Tnp_Mut"/>
    <property type="match status" value="1"/>
</dbReference>
<evidence type="ECO:0000256" key="2">
    <source>
        <dbReference type="ARBA" id="ARBA00022771"/>
    </source>
</evidence>
<dbReference type="Pfam" id="PF10551">
    <property type="entry name" value="MULE"/>
    <property type="match status" value="1"/>
</dbReference>
<keyword evidence="2 4" id="KW-0863">Zinc-finger</keyword>
<dbReference type="GO" id="GO:0008270">
    <property type="term" value="F:zinc ion binding"/>
    <property type="evidence" value="ECO:0007669"/>
    <property type="project" value="UniProtKB-KW"/>
</dbReference>